<gene>
    <name evidence="3" type="ORF">QTG54_004171</name>
</gene>
<dbReference type="EMBL" id="JATAAI010000006">
    <property type="protein sequence ID" value="KAK1744880.1"/>
    <property type="molecule type" value="Genomic_DNA"/>
</dbReference>
<reference evidence="3" key="1">
    <citation type="submission" date="2023-06" db="EMBL/GenBank/DDBJ databases">
        <title>Survivors Of The Sea: Transcriptome response of Skeletonema marinoi to long-term dormancy.</title>
        <authorList>
            <person name="Pinder M.I.M."/>
            <person name="Kourtchenko O."/>
            <person name="Robertson E.K."/>
            <person name="Larsson T."/>
            <person name="Maumus F."/>
            <person name="Osuna-Cruz C.M."/>
            <person name="Vancaester E."/>
            <person name="Stenow R."/>
            <person name="Vandepoele K."/>
            <person name="Ploug H."/>
            <person name="Bruchert V."/>
            <person name="Godhe A."/>
            <person name="Topel M."/>
        </authorList>
    </citation>
    <scope>NUCLEOTIDE SEQUENCE</scope>
    <source>
        <strain evidence="3">R05AC</strain>
    </source>
</reference>
<evidence type="ECO:0000256" key="1">
    <source>
        <dbReference type="SAM" id="Coils"/>
    </source>
</evidence>
<comment type="caution">
    <text evidence="3">The sequence shown here is derived from an EMBL/GenBank/DDBJ whole genome shotgun (WGS) entry which is preliminary data.</text>
</comment>
<sequence>MAAAAEGAAQGGQNETTSNPVDDAATALREELAALREMHQAEKKELLDNADKLRRQNEELERAMSLQRFGSSSRGSNGRSKSASRYFTGDESVPPAFGSRMKALATRWASPHPRGSGDEEADDNSTINTEDVGQIDFIRKGDDDYLTIIASLKQQLREAETRATVLEQRLQIVKESGDSVIQSLNEELAEVAEESARSESAMIKELSRLDAQRRAERAEFEKRIQEWIAHDANRKLEVEEYERRIESLVNTVRLMDTAREDDLVHCNSSSSVDKEAEEEMHKDLIAYFSNLSGKNSNKRGNPLVSSINDAFDLQFNANPIVGDDLIDYYRSHSELKEFTLKSELPRMDYEVLVADINAKEGRKLVTPEEIRSYFDDADIDEESELCIRCANQSLLADPLAMLTGEGAGKIIHSGSFYSTVIASSCTFKIDLRHEGERRVKIYCELAVCVPSGDDSTEETEETSATSATLELARANLIIQFGPSPTATPSGPLIKYTLSSIVPSLSSSPDDAQALQLAAAALARDRNTHIRKTDDPIPDSRRDSIRSRFLSKVKTFSQSNS</sequence>
<evidence type="ECO:0000313" key="3">
    <source>
        <dbReference type="EMBL" id="KAK1744880.1"/>
    </source>
</evidence>
<feature type="compositionally biased region" description="Low complexity" evidence="2">
    <location>
        <begin position="1"/>
        <end position="13"/>
    </location>
</feature>
<keyword evidence="4" id="KW-1185">Reference proteome</keyword>
<feature type="coiled-coil region" evidence="1">
    <location>
        <begin position="149"/>
        <end position="201"/>
    </location>
</feature>
<protein>
    <submittedName>
        <fullName evidence="3">Uncharacterized protein</fullName>
    </submittedName>
</protein>
<name>A0AAD8YG80_9STRA</name>
<feature type="region of interest" description="Disordered" evidence="2">
    <location>
        <begin position="107"/>
        <end position="126"/>
    </location>
</feature>
<keyword evidence="1" id="KW-0175">Coiled coil</keyword>
<evidence type="ECO:0000313" key="4">
    <source>
        <dbReference type="Proteomes" id="UP001224775"/>
    </source>
</evidence>
<feature type="region of interest" description="Disordered" evidence="2">
    <location>
        <begin position="58"/>
        <end position="95"/>
    </location>
</feature>
<dbReference type="AlphaFoldDB" id="A0AAD8YG80"/>
<accession>A0AAD8YG80</accession>
<feature type="region of interest" description="Disordered" evidence="2">
    <location>
        <begin position="1"/>
        <end position="25"/>
    </location>
</feature>
<dbReference type="Proteomes" id="UP001224775">
    <property type="component" value="Unassembled WGS sequence"/>
</dbReference>
<organism evidence="3 4">
    <name type="scientific">Skeletonema marinoi</name>
    <dbReference type="NCBI Taxonomy" id="267567"/>
    <lineage>
        <taxon>Eukaryota</taxon>
        <taxon>Sar</taxon>
        <taxon>Stramenopiles</taxon>
        <taxon>Ochrophyta</taxon>
        <taxon>Bacillariophyta</taxon>
        <taxon>Coscinodiscophyceae</taxon>
        <taxon>Thalassiosirophycidae</taxon>
        <taxon>Thalassiosirales</taxon>
        <taxon>Skeletonemataceae</taxon>
        <taxon>Skeletonema</taxon>
        <taxon>Skeletonema marinoi-dohrnii complex</taxon>
    </lineage>
</organism>
<evidence type="ECO:0000256" key="2">
    <source>
        <dbReference type="SAM" id="MobiDB-lite"/>
    </source>
</evidence>
<proteinExistence type="predicted"/>
<feature type="compositionally biased region" description="Low complexity" evidence="2">
    <location>
        <begin position="70"/>
        <end position="85"/>
    </location>
</feature>